<evidence type="ECO:0000313" key="2">
    <source>
        <dbReference type="EMBL" id="ANP74856.1"/>
    </source>
</evidence>
<dbReference type="EMBL" id="CP016283">
    <property type="protein sequence ID" value="ANP74856.1"/>
    <property type="molecule type" value="Genomic_DNA"/>
</dbReference>
<dbReference type="KEGG" id="cart:PA27867_3948"/>
<protein>
    <submittedName>
        <fullName evidence="2">Uncharacterized protein</fullName>
    </submittedName>
</protein>
<proteinExistence type="predicted"/>
<keyword evidence="1" id="KW-0812">Transmembrane</keyword>
<sequence length="142" mass="14719">MVISSQAALNTRKLQRIIITLLVVLGTVISLLLAHSLENSHPGETTGTSSAANSVLSPAIAEDGQGASSSAVNDEAFAGALALCAALAFACGIAFLVVLIRMMRQSPLVLIRTGLEQLAAIITRRESPPLPLSLTVLCVSRT</sequence>
<dbReference type="RefSeq" id="WP_066600632.1">
    <property type="nucleotide sequence ID" value="NZ_CP016283.1"/>
</dbReference>
<keyword evidence="1" id="KW-1133">Transmembrane helix</keyword>
<keyword evidence="2" id="KW-0614">Plasmid</keyword>
<evidence type="ECO:0000313" key="3">
    <source>
        <dbReference type="Proteomes" id="UP000092582"/>
    </source>
</evidence>
<geneLocation type="plasmid" evidence="3">
    <name>pp27867_1</name>
</geneLocation>
<evidence type="ECO:0000256" key="1">
    <source>
        <dbReference type="SAM" id="Phobius"/>
    </source>
</evidence>
<feature type="transmembrane region" description="Helical" evidence="1">
    <location>
        <begin position="76"/>
        <end position="100"/>
    </location>
</feature>
<name>A0A1B1BQL7_9MICO</name>
<organism evidence="2 3">
    <name type="scientific">Cryobacterium arcticum</name>
    <dbReference type="NCBI Taxonomy" id="670052"/>
    <lineage>
        <taxon>Bacteria</taxon>
        <taxon>Bacillati</taxon>
        <taxon>Actinomycetota</taxon>
        <taxon>Actinomycetes</taxon>
        <taxon>Micrococcales</taxon>
        <taxon>Microbacteriaceae</taxon>
        <taxon>Cryobacterium</taxon>
    </lineage>
</organism>
<dbReference type="Proteomes" id="UP000092582">
    <property type="component" value="Plasmid pP27867_1"/>
</dbReference>
<accession>A0A1B1BQL7</accession>
<reference evidence="2 3" key="1">
    <citation type="submission" date="2016-06" db="EMBL/GenBank/DDBJ databases">
        <title>Genome sequencing of Cryobacterium arcticum PAMC 27867.</title>
        <authorList>
            <person name="Lee J."/>
            <person name="Kim O.-S."/>
        </authorList>
    </citation>
    <scope>NUCLEOTIDE SEQUENCE [LARGE SCALE GENOMIC DNA]</scope>
    <source>
        <strain evidence="2 3">PAMC 27867</strain>
        <plasmid evidence="3">pp27867_1</plasmid>
    </source>
</reference>
<keyword evidence="1" id="KW-0472">Membrane</keyword>
<feature type="transmembrane region" description="Helical" evidence="1">
    <location>
        <begin position="17"/>
        <end position="37"/>
    </location>
</feature>
<dbReference type="AlphaFoldDB" id="A0A1B1BQL7"/>
<keyword evidence="3" id="KW-1185">Reference proteome</keyword>
<gene>
    <name evidence="2" type="ORF">PA27867_3948</name>
</gene>